<evidence type="ECO:0000313" key="11">
    <source>
        <dbReference type="Proteomes" id="UP001589733"/>
    </source>
</evidence>
<name>A0ABV6B303_9DEIO</name>
<feature type="signal peptide" evidence="8">
    <location>
        <begin position="1"/>
        <end position="22"/>
    </location>
</feature>
<dbReference type="EMBL" id="JBHLYR010000038">
    <property type="protein sequence ID" value="MFB9992768.1"/>
    <property type="molecule type" value="Genomic_DNA"/>
</dbReference>
<keyword evidence="11" id="KW-1185">Reference proteome</keyword>
<dbReference type="InterPro" id="IPR009056">
    <property type="entry name" value="Cyt_c-like_dom"/>
</dbReference>
<organism evidence="10 11">
    <name type="scientific">Deinococcus oregonensis</name>
    <dbReference type="NCBI Taxonomy" id="1805970"/>
    <lineage>
        <taxon>Bacteria</taxon>
        <taxon>Thermotogati</taxon>
        <taxon>Deinococcota</taxon>
        <taxon>Deinococci</taxon>
        <taxon>Deinococcales</taxon>
        <taxon>Deinococcaceae</taxon>
        <taxon>Deinococcus</taxon>
    </lineage>
</organism>
<keyword evidence="4" id="KW-0249">Electron transport</keyword>
<sequence>MKNTFAVTMTLLLALTLGGSYGAYRIATTPHEETTKEGGTGGEQERAGSVPTEEAPSATSSATGASGAAAAQGNAKAPNQGGEQAGPNGAVAGSQGAATGAQENGRTENNSVTVATTEGTQAGENTTANSGNETGRPPGEMAATGATVTTDGGDVTAGKAKFTVTCSGCHGAGGGGGIGPALNLTDGPKSWTLDQFKLTLREGKTPDRQLSATMPRFAPEQVSDEEVANIHAFIKTLN</sequence>
<reference evidence="10 11" key="1">
    <citation type="submission" date="2024-09" db="EMBL/GenBank/DDBJ databases">
        <authorList>
            <person name="Sun Q."/>
            <person name="Mori K."/>
        </authorList>
    </citation>
    <scope>NUCLEOTIDE SEQUENCE [LARGE SCALE GENOMIC DNA]</scope>
    <source>
        <strain evidence="10 11">JCM 13503</strain>
    </source>
</reference>
<keyword evidence="1" id="KW-0813">Transport</keyword>
<comment type="caution">
    <text evidence="10">The sequence shown here is derived from an EMBL/GenBank/DDBJ whole genome shotgun (WGS) entry which is preliminary data.</text>
</comment>
<dbReference type="PANTHER" id="PTHR37823:SF1">
    <property type="entry name" value="CYTOCHROME C-553-LIKE"/>
    <property type="match status" value="1"/>
</dbReference>
<keyword evidence="8" id="KW-0732">Signal</keyword>
<protein>
    <submittedName>
        <fullName evidence="10">C-type cytochrome</fullName>
    </submittedName>
</protein>
<feature type="domain" description="Cytochrome c" evidence="9">
    <location>
        <begin position="153"/>
        <end position="238"/>
    </location>
</feature>
<evidence type="ECO:0000256" key="7">
    <source>
        <dbReference type="SAM" id="MobiDB-lite"/>
    </source>
</evidence>
<evidence type="ECO:0000256" key="1">
    <source>
        <dbReference type="ARBA" id="ARBA00022448"/>
    </source>
</evidence>
<keyword evidence="5 6" id="KW-0408">Iron</keyword>
<evidence type="ECO:0000313" key="10">
    <source>
        <dbReference type="EMBL" id="MFB9992768.1"/>
    </source>
</evidence>
<dbReference type="InterPro" id="IPR036909">
    <property type="entry name" value="Cyt_c-like_dom_sf"/>
</dbReference>
<accession>A0ABV6B303</accession>
<dbReference type="RefSeq" id="WP_380010292.1">
    <property type="nucleotide sequence ID" value="NZ_JBHLYR010000038.1"/>
</dbReference>
<evidence type="ECO:0000256" key="3">
    <source>
        <dbReference type="ARBA" id="ARBA00022723"/>
    </source>
</evidence>
<proteinExistence type="predicted"/>
<dbReference type="SUPFAM" id="SSF46626">
    <property type="entry name" value="Cytochrome c"/>
    <property type="match status" value="1"/>
</dbReference>
<gene>
    <name evidence="10" type="ORF">ACFFLM_12400</name>
</gene>
<feature type="region of interest" description="Disordered" evidence="7">
    <location>
        <begin position="30"/>
        <end position="144"/>
    </location>
</feature>
<keyword evidence="2 6" id="KW-0349">Heme</keyword>
<evidence type="ECO:0000259" key="9">
    <source>
        <dbReference type="PROSITE" id="PS51007"/>
    </source>
</evidence>
<keyword evidence="3 6" id="KW-0479">Metal-binding</keyword>
<feature type="compositionally biased region" description="Polar residues" evidence="7">
    <location>
        <begin position="101"/>
        <end position="133"/>
    </location>
</feature>
<evidence type="ECO:0000256" key="2">
    <source>
        <dbReference type="ARBA" id="ARBA00022617"/>
    </source>
</evidence>
<evidence type="ECO:0000256" key="8">
    <source>
        <dbReference type="SAM" id="SignalP"/>
    </source>
</evidence>
<dbReference type="PANTHER" id="PTHR37823">
    <property type="entry name" value="CYTOCHROME C-553-LIKE"/>
    <property type="match status" value="1"/>
</dbReference>
<dbReference type="InterPro" id="IPR051811">
    <property type="entry name" value="Cytochrome_c550/c551-like"/>
</dbReference>
<dbReference type="Gene3D" id="1.10.760.10">
    <property type="entry name" value="Cytochrome c-like domain"/>
    <property type="match status" value="1"/>
</dbReference>
<evidence type="ECO:0000256" key="5">
    <source>
        <dbReference type="ARBA" id="ARBA00023004"/>
    </source>
</evidence>
<evidence type="ECO:0000256" key="4">
    <source>
        <dbReference type="ARBA" id="ARBA00022982"/>
    </source>
</evidence>
<dbReference type="Proteomes" id="UP001589733">
    <property type="component" value="Unassembled WGS sequence"/>
</dbReference>
<feature type="compositionally biased region" description="Low complexity" evidence="7">
    <location>
        <begin position="55"/>
        <end position="82"/>
    </location>
</feature>
<evidence type="ECO:0000256" key="6">
    <source>
        <dbReference type="PROSITE-ProRule" id="PRU00433"/>
    </source>
</evidence>
<dbReference type="Pfam" id="PF13442">
    <property type="entry name" value="Cytochrome_CBB3"/>
    <property type="match status" value="1"/>
</dbReference>
<dbReference type="PROSITE" id="PS51007">
    <property type="entry name" value="CYTC"/>
    <property type="match status" value="1"/>
</dbReference>
<feature type="chain" id="PRO_5046004999" evidence="8">
    <location>
        <begin position="23"/>
        <end position="238"/>
    </location>
</feature>